<dbReference type="InterPro" id="IPR011141">
    <property type="entry name" value="Polyketide_synthase_type-III"/>
</dbReference>
<evidence type="ECO:0000259" key="5">
    <source>
        <dbReference type="Pfam" id="PF02797"/>
    </source>
</evidence>
<feature type="domain" description="Chalcone/stilbene synthase C-terminal" evidence="5">
    <location>
        <begin position="247"/>
        <end position="327"/>
    </location>
</feature>
<dbReference type="Gene3D" id="3.40.47.10">
    <property type="match status" value="2"/>
</dbReference>
<reference evidence="6" key="1">
    <citation type="submission" date="2023-03" db="EMBL/GenBank/DDBJ databases">
        <title>Massive genome expansion in bonnet fungi (Mycena s.s.) driven by repeated elements and novel gene families across ecological guilds.</title>
        <authorList>
            <consortium name="Lawrence Berkeley National Laboratory"/>
            <person name="Harder C.B."/>
            <person name="Miyauchi S."/>
            <person name="Viragh M."/>
            <person name="Kuo A."/>
            <person name="Thoen E."/>
            <person name="Andreopoulos B."/>
            <person name="Lu D."/>
            <person name="Skrede I."/>
            <person name="Drula E."/>
            <person name="Henrissat B."/>
            <person name="Morin E."/>
            <person name="Kohler A."/>
            <person name="Barry K."/>
            <person name="LaButti K."/>
            <person name="Morin E."/>
            <person name="Salamov A."/>
            <person name="Lipzen A."/>
            <person name="Mereny Z."/>
            <person name="Hegedus B."/>
            <person name="Baldrian P."/>
            <person name="Stursova M."/>
            <person name="Weitz H."/>
            <person name="Taylor A."/>
            <person name="Grigoriev I.V."/>
            <person name="Nagy L.G."/>
            <person name="Martin F."/>
            <person name="Kauserud H."/>
        </authorList>
    </citation>
    <scope>NUCLEOTIDE SEQUENCE</scope>
    <source>
        <strain evidence="6">CBHHK188m</strain>
    </source>
</reference>
<keyword evidence="7" id="KW-1185">Reference proteome</keyword>
<dbReference type="AlphaFoldDB" id="A0AAD7JK17"/>
<comment type="caution">
    <text evidence="6">The sequence shown here is derived from an EMBL/GenBank/DDBJ whole genome shotgun (WGS) entry which is preliminary data.</text>
</comment>
<dbReference type="EMBL" id="JARJLG010000032">
    <property type="protein sequence ID" value="KAJ7766523.1"/>
    <property type="molecule type" value="Genomic_DNA"/>
</dbReference>
<comment type="similarity">
    <text evidence="1 3">Belongs to the thiolase-like superfamily. Chalcone/stilbene synthases family.</text>
</comment>
<dbReference type="Proteomes" id="UP001215280">
    <property type="component" value="Unassembled WGS sequence"/>
</dbReference>
<dbReference type="PIRSF" id="PIRSF000451">
    <property type="entry name" value="PKS_III"/>
    <property type="match status" value="1"/>
</dbReference>
<dbReference type="GO" id="GO:0016747">
    <property type="term" value="F:acyltransferase activity, transferring groups other than amino-acyl groups"/>
    <property type="evidence" value="ECO:0007669"/>
    <property type="project" value="InterPro"/>
</dbReference>
<dbReference type="GO" id="GO:0030639">
    <property type="term" value="P:polyketide biosynthetic process"/>
    <property type="evidence" value="ECO:0007669"/>
    <property type="project" value="TreeGrafter"/>
</dbReference>
<dbReference type="Pfam" id="PF02797">
    <property type="entry name" value="Chal_sti_synt_C"/>
    <property type="match status" value="1"/>
</dbReference>
<keyword evidence="2 3" id="KW-0808">Transferase</keyword>
<dbReference type="InterPro" id="IPR012328">
    <property type="entry name" value="Chalcone/stilbene_synt_C"/>
</dbReference>
<evidence type="ECO:0000256" key="3">
    <source>
        <dbReference type="RuleBase" id="RU003633"/>
    </source>
</evidence>
<gene>
    <name evidence="6" type="ORF">DFH07DRAFT_955251</name>
</gene>
<evidence type="ECO:0000259" key="4">
    <source>
        <dbReference type="Pfam" id="PF00195"/>
    </source>
</evidence>
<evidence type="ECO:0000256" key="1">
    <source>
        <dbReference type="ARBA" id="ARBA00005531"/>
    </source>
</evidence>
<protein>
    <submittedName>
        <fullName evidence="6">Chalcone synthase</fullName>
    </submittedName>
</protein>
<accession>A0AAD7JK17</accession>
<dbReference type="PANTHER" id="PTHR11877">
    <property type="entry name" value="HYDROXYMETHYLGLUTARYL-COA SYNTHASE"/>
    <property type="match status" value="1"/>
</dbReference>
<name>A0AAD7JK17_9AGAR</name>
<organism evidence="6 7">
    <name type="scientific">Mycena maculata</name>
    <dbReference type="NCBI Taxonomy" id="230809"/>
    <lineage>
        <taxon>Eukaryota</taxon>
        <taxon>Fungi</taxon>
        <taxon>Dikarya</taxon>
        <taxon>Basidiomycota</taxon>
        <taxon>Agaricomycotina</taxon>
        <taxon>Agaricomycetes</taxon>
        <taxon>Agaricomycetidae</taxon>
        <taxon>Agaricales</taxon>
        <taxon>Marasmiineae</taxon>
        <taxon>Mycenaceae</taxon>
        <taxon>Mycena</taxon>
    </lineage>
</organism>
<dbReference type="PANTHER" id="PTHR11877:SF46">
    <property type="entry name" value="TYPE III POLYKETIDE SYNTHASE A"/>
    <property type="match status" value="1"/>
</dbReference>
<sequence>MLKITGLGVAYPPDLVPVEGLDKTALDKVLAINRSLGIKMRSMVVPWDSPFLNQPTAPSIKAICDLFLDKGLKLAISAARAAIAEAGIPTDEITHVVASTCTNSSNPGYDLLLAQELGLRHTVEKVLLHGVGCTGGLAGLRLADNLCHTAAWRGRPTHVLVVAAEFASSFTRNELECVDRDQDVRVGLAIPGTDKILTFNPGPQGWQEIISPQLPILTASDIPVLYEYLLSSLPASTLSVLPTSPSDYDWPIHTGGSAFLKSTIKGMGIEREHLQASWEVYEHHGNTSSSSVFCVLDMSRRIQEREWVVSLGFGPGLVGEAVLLRRIQRPSASGEMTVTVCLPKLSSKFEG</sequence>
<dbReference type="InterPro" id="IPR001099">
    <property type="entry name" value="Chalcone/stilbene_synt_N"/>
</dbReference>
<evidence type="ECO:0000313" key="7">
    <source>
        <dbReference type="Proteomes" id="UP001215280"/>
    </source>
</evidence>
<evidence type="ECO:0000256" key="2">
    <source>
        <dbReference type="ARBA" id="ARBA00022679"/>
    </source>
</evidence>
<feature type="domain" description="Chalcone/stilbene synthase N-terminal" evidence="4">
    <location>
        <begin position="49"/>
        <end position="168"/>
    </location>
</feature>
<dbReference type="Pfam" id="PF00195">
    <property type="entry name" value="Chal_sti_synt_N"/>
    <property type="match status" value="1"/>
</dbReference>
<evidence type="ECO:0000313" key="6">
    <source>
        <dbReference type="EMBL" id="KAJ7766523.1"/>
    </source>
</evidence>
<dbReference type="InterPro" id="IPR016039">
    <property type="entry name" value="Thiolase-like"/>
</dbReference>
<proteinExistence type="inferred from homology"/>
<dbReference type="SUPFAM" id="SSF53901">
    <property type="entry name" value="Thiolase-like"/>
    <property type="match status" value="2"/>
</dbReference>
<keyword evidence="3" id="KW-0012">Acyltransferase</keyword>